<dbReference type="InterPro" id="IPR035906">
    <property type="entry name" value="MetI-like_sf"/>
</dbReference>
<feature type="transmembrane region" description="Helical" evidence="9">
    <location>
        <begin position="129"/>
        <end position="156"/>
    </location>
</feature>
<organism evidence="11">
    <name type="scientific">freshwater metagenome</name>
    <dbReference type="NCBI Taxonomy" id="449393"/>
    <lineage>
        <taxon>unclassified sequences</taxon>
        <taxon>metagenomes</taxon>
        <taxon>ecological metagenomes</taxon>
    </lineage>
</organism>
<keyword evidence="7 9" id="KW-1133">Transmembrane helix</keyword>
<evidence type="ECO:0000256" key="6">
    <source>
        <dbReference type="ARBA" id="ARBA00022692"/>
    </source>
</evidence>
<feature type="domain" description="ABC transmembrane type-1" evidence="10">
    <location>
        <begin position="92"/>
        <end position="320"/>
    </location>
</feature>
<dbReference type="EMBL" id="CAEMXZ010000016">
    <property type="protein sequence ID" value="CAB4322808.1"/>
    <property type="molecule type" value="Genomic_DNA"/>
</dbReference>
<evidence type="ECO:0000256" key="5">
    <source>
        <dbReference type="ARBA" id="ARBA00022592"/>
    </source>
</evidence>
<accession>A0A6J5YGV3</accession>
<evidence type="ECO:0000256" key="4">
    <source>
        <dbReference type="ARBA" id="ARBA00022475"/>
    </source>
</evidence>
<dbReference type="GO" id="GO:0005886">
    <property type="term" value="C:plasma membrane"/>
    <property type="evidence" value="ECO:0007669"/>
    <property type="project" value="UniProtKB-SubCell"/>
</dbReference>
<evidence type="ECO:0000256" key="8">
    <source>
        <dbReference type="ARBA" id="ARBA00023136"/>
    </source>
</evidence>
<dbReference type="InterPro" id="IPR051124">
    <property type="entry name" value="Phosphate_Transport_Permease"/>
</dbReference>
<gene>
    <name evidence="11" type="ORF">UFOPK1392_00545</name>
</gene>
<dbReference type="PANTHER" id="PTHR30425">
    <property type="entry name" value="PHOSPHATE TRANSPORT SYSTEM PERMEASE PROTEIN PST"/>
    <property type="match status" value="1"/>
</dbReference>
<dbReference type="AlphaFoldDB" id="A0A6J5YGV3"/>
<evidence type="ECO:0000259" key="10">
    <source>
        <dbReference type="PROSITE" id="PS50928"/>
    </source>
</evidence>
<comment type="subcellular location">
    <subcellularLocation>
        <location evidence="1">Cell membrane</location>
        <topology evidence="1">Multi-pass membrane protein</topology>
    </subcellularLocation>
</comment>
<name>A0A6J5YGV3_9ZZZZ</name>
<feature type="transmembrane region" description="Helical" evidence="9">
    <location>
        <begin position="300"/>
        <end position="320"/>
    </location>
</feature>
<dbReference type="GO" id="GO:0006817">
    <property type="term" value="P:phosphate ion transport"/>
    <property type="evidence" value="ECO:0007669"/>
    <property type="project" value="UniProtKB-KW"/>
</dbReference>
<dbReference type="CDD" id="cd06261">
    <property type="entry name" value="TM_PBP2"/>
    <property type="match status" value="1"/>
</dbReference>
<feature type="transmembrane region" description="Helical" evidence="9">
    <location>
        <begin position="230"/>
        <end position="251"/>
    </location>
</feature>
<dbReference type="Pfam" id="PF00528">
    <property type="entry name" value="BPD_transp_1"/>
    <property type="match status" value="1"/>
</dbReference>
<keyword evidence="4" id="KW-1003">Cell membrane</keyword>
<dbReference type="InterPro" id="IPR000515">
    <property type="entry name" value="MetI-like"/>
</dbReference>
<evidence type="ECO:0000256" key="7">
    <source>
        <dbReference type="ARBA" id="ARBA00022989"/>
    </source>
</evidence>
<evidence type="ECO:0000256" key="1">
    <source>
        <dbReference type="ARBA" id="ARBA00004651"/>
    </source>
</evidence>
<protein>
    <submittedName>
        <fullName evidence="11">Unannotated protein</fullName>
    </submittedName>
</protein>
<dbReference type="NCBIfam" id="TIGR02138">
    <property type="entry name" value="phosphate_pstC"/>
    <property type="match status" value="1"/>
</dbReference>
<dbReference type="Gene3D" id="1.10.3720.10">
    <property type="entry name" value="MetI-like"/>
    <property type="match status" value="1"/>
</dbReference>
<comment type="similarity">
    <text evidence="2">Belongs to the binding-protein-dependent transport system permease family. CysTW subfamily.</text>
</comment>
<evidence type="ECO:0000256" key="9">
    <source>
        <dbReference type="SAM" id="Phobius"/>
    </source>
</evidence>
<proteinExistence type="inferred from homology"/>
<dbReference type="SUPFAM" id="SSF161098">
    <property type="entry name" value="MetI-like"/>
    <property type="match status" value="1"/>
</dbReference>
<keyword evidence="6 9" id="KW-0812">Transmembrane</keyword>
<dbReference type="PROSITE" id="PS50928">
    <property type="entry name" value="ABC_TM1"/>
    <property type="match status" value="1"/>
</dbReference>
<feature type="transmembrane region" description="Helical" evidence="9">
    <location>
        <begin position="186"/>
        <end position="209"/>
    </location>
</feature>
<evidence type="ECO:0000313" key="11">
    <source>
        <dbReference type="EMBL" id="CAB4322808.1"/>
    </source>
</evidence>
<dbReference type="InterPro" id="IPR011864">
    <property type="entry name" value="Phosphate_PstC"/>
</dbReference>
<evidence type="ECO:0000256" key="2">
    <source>
        <dbReference type="ARBA" id="ARBA00007069"/>
    </source>
</evidence>
<feature type="transmembrane region" description="Helical" evidence="9">
    <location>
        <begin position="91"/>
        <end position="117"/>
    </location>
</feature>
<evidence type="ECO:0000256" key="3">
    <source>
        <dbReference type="ARBA" id="ARBA00022448"/>
    </source>
</evidence>
<keyword evidence="5" id="KW-0592">Phosphate transport</keyword>
<keyword evidence="3" id="KW-0813">Transport</keyword>
<dbReference type="GO" id="GO:0005315">
    <property type="term" value="F:phosphate transmembrane transporter activity"/>
    <property type="evidence" value="ECO:0007669"/>
    <property type="project" value="InterPro"/>
</dbReference>
<reference evidence="11" key="1">
    <citation type="submission" date="2020-05" db="EMBL/GenBank/DDBJ databases">
        <authorList>
            <person name="Chiriac C."/>
            <person name="Salcher M."/>
            <person name="Ghai R."/>
            <person name="Kavagutti S V."/>
        </authorList>
    </citation>
    <scope>NUCLEOTIDE SEQUENCE</scope>
</reference>
<feature type="transmembrane region" description="Helical" evidence="9">
    <location>
        <begin position="35"/>
        <end position="55"/>
    </location>
</feature>
<sequence>MAIGHTELGVTPGARSGGDAASLLEATSGRRADRVFRSVALLAGLFVLAILGLIATSTTREAWPAFRSEGLSFLTSSTWIPAEGKFGALAFIYGTVLSSVLALLLAVPVSLGIALYANEAAPSRIRRPIIYVMDLLAAIPSVVYGLWGFIVLAPFLGPSVYAPINDAVGGWPVIGWFLNGSSGRSFMTAGIILAIMITPIVTSLSREVIATVPQAQREAAYGMGATRWEMIRLAVLPWGRGGIVGAVMLGLGRAMGETIAVALVIGSQPGQITTHLFEAGDSMAAVIVNQFGEASGNHRAALVGLGVVLFLVTIIVNVSARAIVARFDRRAQGI</sequence>
<dbReference type="PANTHER" id="PTHR30425:SF1">
    <property type="entry name" value="PHOSPHATE TRANSPORT SYSTEM PERMEASE PROTEIN PSTC"/>
    <property type="match status" value="1"/>
</dbReference>
<keyword evidence="8 9" id="KW-0472">Membrane</keyword>